<protein>
    <submittedName>
        <fullName evidence="2">Non structural maintenance of chromosomes element 4 homolog a like</fullName>
    </submittedName>
</protein>
<evidence type="ECO:0000256" key="1">
    <source>
        <dbReference type="SAM" id="MobiDB-lite"/>
    </source>
</evidence>
<evidence type="ECO:0000313" key="2">
    <source>
        <dbReference type="EMBL" id="JAR87199.1"/>
    </source>
</evidence>
<dbReference type="AlphaFoldDB" id="A0A147B8T6"/>
<reference evidence="2" key="1">
    <citation type="submission" date="2016-03" db="EMBL/GenBank/DDBJ databases">
        <title>Gut transcriptome analysis on engorged females of Ornithodoros mimon (Acari: Argasidae) and phylogenetic inferences of soft ticks.</title>
        <authorList>
            <person name="Landulfo G.A."/>
            <person name="Giovanni D."/>
            <person name="Carvalho E."/>
            <person name="Junqueira-de-Azevedo I."/>
            <person name="Patane J."/>
            <person name="Mendoca R."/>
            <person name="Barros-Battesti D."/>
        </authorList>
    </citation>
    <scope>NUCLEOTIDE SEQUENCE</scope>
    <source>
        <strain evidence="2">Females</strain>
        <tissue evidence="2">Gut</tissue>
    </source>
</reference>
<sequence>VYVRFHGEGYPTSTTCPSAADGGDRGQSSPNHSQSGQRHRQDKQGDDNGTRRAHPPGPERAAPRRETAPALHRARRAPRLLCQDVRKHLPHLLPGQRGSRRHLPRRQRSPHDPAGAPGQQHPFSVTEGERLCHDHDSEPMARGGQGARPQGGRNSGRLVKLTLTQ</sequence>
<proteinExistence type="predicted"/>
<feature type="compositionally biased region" description="Basic and acidic residues" evidence="1">
    <location>
        <begin position="127"/>
        <end position="139"/>
    </location>
</feature>
<organism evidence="2">
    <name type="scientific">Alectorobius mimon</name>
    <dbReference type="NCBI Taxonomy" id="360319"/>
    <lineage>
        <taxon>Eukaryota</taxon>
        <taxon>Metazoa</taxon>
        <taxon>Ecdysozoa</taxon>
        <taxon>Arthropoda</taxon>
        <taxon>Chelicerata</taxon>
        <taxon>Arachnida</taxon>
        <taxon>Acari</taxon>
        <taxon>Parasitiformes</taxon>
        <taxon>Ixodida</taxon>
        <taxon>Ixodoidea</taxon>
        <taxon>Argasidae</taxon>
        <taxon>Ornithodorinae</taxon>
        <taxon>Alectorobius</taxon>
    </lineage>
</organism>
<dbReference type="EMBL" id="GEIB01000806">
    <property type="protein sequence ID" value="JAR87199.1"/>
    <property type="molecule type" value="Transcribed_RNA"/>
</dbReference>
<feature type="compositionally biased region" description="Basic residues" evidence="1">
    <location>
        <begin position="98"/>
        <end position="108"/>
    </location>
</feature>
<feature type="compositionally biased region" description="Polar residues" evidence="1">
    <location>
        <begin position="26"/>
        <end position="36"/>
    </location>
</feature>
<feature type="non-terminal residue" evidence="2">
    <location>
        <position position="1"/>
    </location>
</feature>
<feature type="region of interest" description="Disordered" evidence="1">
    <location>
        <begin position="1"/>
        <end position="165"/>
    </location>
</feature>
<name>A0A147B8T6_9ACAR</name>
<accession>A0A147B8T6</accession>